<gene>
    <name evidence="1" type="ORF">VFPPC_17991</name>
</gene>
<protein>
    <submittedName>
        <fullName evidence="1">Uncharacterized protein</fullName>
    </submittedName>
</protein>
<dbReference type="EMBL" id="LSBJ02000005">
    <property type="protein sequence ID" value="OWT42816.1"/>
    <property type="molecule type" value="Genomic_DNA"/>
</dbReference>
<accession>A0A219APS2</accession>
<comment type="caution">
    <text evidence="1">The sequence shown here is derived from an EMBL/GenBank/DDBJ whole genome shotgun (WGS) entry which is preliminary data.</text>
</comment>
<dbReference type="KEGG" id="pchm:VFPPC_17991"/>
<reference evidence="1 2" key="1">
    <citation type="journal article" date="2016" name="PLoS Pathog.">
        <title>Biosynthesis of antibiotic leucinostatins in bio-control fungus Purpureocillium lilacinum and their inhibition on phytophthora revealed by genome mining.</title>
        <authorList>
            <person name="Wang G."/>
            <person name="Liu Z."/>
            <person name="Lin R."/>
            <person name="Li E."/>
            <person name="Mao Z."/>
            <person name="Ling J."/>
            <person name="Yang Y."/>
            <person name="Yin W.B."/>
            <person name="Xie B."/>
        </authorList>
    </citation>
    <scope>NUCLEOTIDE SEQUENCE [LARGE SCALE GENOMIC DNA]</scope>
    <source>
        <strain evidence="1">170</strain>
    </source>
</reference>
<name>A0A219APS2_METCM</name>
<evidence type="ECO:0000313" key="2">
    <source>
        <dbReference type="Proteomes" id="UP000078397"/>
    </source>
</evidence>
<organism evidence="1 2">
    <name type="scientific">Pochonia chlamydosporia 170</name>
    <dbReference type="NCBI Taxonomy" id="1380566"/>
    <lineage>
        <taxon>Eukaryota</taxon>
        <taxon>Fungi</taxon>
        <taxon>Dikarya</taxon>
        <taxon>Ascomycota</taxon>
        <taxon>Pezizomycotina</taxon>
        <taxon>Sordariomycetes</taxon>
        <taxon>Hypocreomycetidae</taxon>
        <taxon>Hypocreales</taxon>
        <taxon>Clavicipitaceae</taxon>
        <taxon>Pochonia</taxon>
    </lineage>
</organism>
<keyword evidence="2" id="KW-1185">Reference proteome</keyword>
<dbReference type="AlphaFoldDB" id="A0A219APS2"/>
<dbReference type="Proteomes" id="UP000078397">
    <property type="component" value="Unassembled WGS sequence"/>
</dbReference>
<dbReference type="RefSeq" id="XP_022285290.1">
    <property type="nucleotide sequence ID" value="XM_022429656.1"/>
</dbReference>
<proteinExistence type="predicted"/>
<evidence type="ECO:0000313" key="1">
    <source>
        <dbReference type="EMBL" id="OWT42816.1"/>
    </source>
</evidence>
<sequence>MNRPQLTTLYHFDFLKEYVVWEVVDFSGHDLATVGSEYMTRSIEGPLLDLQHRL</sequence>
<dbReference type="GeneID" id="28848566"/>